<dbReference type="Pfam" id="PF22665">
    <property type="entry name" value="WHD_DUF6293"/>
    <property type="match status" value="1"/>
</dbReference>
<evidence type="ECO:0000313" key="4">
    <source>
        <dbReference type="Proteomes" id="UP000199062"/>
    </source>
</evidence>
<gene>
    <name evidence="3" type="ORF">SAMN05216559_1776</name>
</gene>
<dbReference type="AlphaFoldDB" id="A0A1I6L0T3"/>
<dbReference type="Proteomes" id="UP000199062">
    <property type="component" value="Unassembled WGS sequence"/>
</dbReference>
<dbReference type="OrthoDB" id="142096at2157"/>
<keyword evidence="4" id="KW-1185">Reference proteome</keyword>
<dbReference type="InterPro" id="IPR054162">
    <property type="entry name" value="DUF6293_C"/>
</dbReference>
<feature type="domain" description="HFX-2341-like N-terminal" evidence="1">
    <location>
        <begin position="6"/>
        <end position="125"/>
    </location>
</feature>
<dbReference type="RefSeq" id="WP_089816002.1">
    <property type="nucleotide sequence ID" value="NZ_FOZK01000002.1"/>
</dbReference>
<dbReference type="InterPro" id="IPR046260">
    <property type="entry name" value="HFX_2341-like_N"/>
</dbReference>
<evidence type="ECO:0000259" key="2">
    <source>
        <dbReference type="Pfam" id="PF22665"/>
    </source>
</evidence>
<proteinExistence type="predicted"/>
<reference evidence="3 4" key="1">
    <citation type="submission" date="2016-10" db="EMBL/GenBank/DDBJ databases">
        <authorList>
            <person name="de Groot N.N."/>
        </authorList>
    </citation>
    <scope>NUCLEOTIDE SEQUENCE [LARGE SCALE GENOMIC DNA]</scope>
    <source>
        <strain evidence="3 4">CGMCC 1.10457</strain>
    </source>
</reference>
<evidence type="ECO:0000259" key="1">
    <source>
        <dbReference type="Pfam" id="PF19810"/>
    </source>
</evidence>
<sequence length="282" mass="31720">MEKIREVHVAMLWREVDRILEPVAEYTPEVVYLLEHERDDVTHPDYHADVRETLETTVPTLRTCPVDLFDMYDVMGAVTTIADRHARDEVRVNVTSGTKRSAVGATMACMDEGTDATSYVVDPEERSVGAEQPLTAGYDGAAQLTTYQIDSPTPDQVASLAIIEAHETDAKSAKKRTLLEEGMRYGFEFLEGTESPSKGDYNVLKARITEPLRDRSYIQIEERGTRHYLTLTDAGRQTLRAFRHRAEDVIQDLEERHVASDGDSLVEFELDNPVGPLFEDSA</sequence>
<evidence type="ECO:0000313" key="3">
    <source>
        <dbReference type="EMBL" id="SFR97093.1"/>
    </source>
</evidence>
<name>A0A1I6L0T3_9EURY</name>
<dbReference type="Pfam" id="PF19810">
    <property type="entry name" value="HFX_2341_N"/>
    <property type="match status" value="1"/>
</dbReference>
<feature type="domain" description="DUF6293" evidence="2">
    <location>
        <begin position="143"/>
        <end position="242"/>
    </location>
</feature>
<protein>
    <submittedName>
        <fullName evidence="3">Uncharacterized protein</fullName>
    </submittedName>
</protein>
<dbReference type="EMBL" id="FOZK01000002">
    <property type="protein sequence ID" value="SFR97093.1"/>
    <property type="molecule type" value="Genomic_DNA"/>
</dbReference>
<organism evidence="3 4">
    <name type="scientific">Halomicrobium zhouii</name>
    <dbReference type="NCBI Taxonomy" id="767519"/>
    <lineage>
        <taxon>Archaea</taxon>
        <taxon>Methanobacteriati</taxon>
        <taxon>Methanobacteriota</taxon>
        <taxon>Stenosarchaea group</taxon>
        <taxon>Halobacteria</taxon>
        <taxon>Halobacteriales</taxon>
        <taxon>Haloarculaceae</taxon>
        <taxon>Halomicrobium</taxon>
    </lineage>
</organism>
<accession>A0A1I6L0T3</accession>